<name>A0A6C0ECY5_9ZZZZ</name>
<evidence type="ECO:0000313" key="1">
    <source>
        <dbReference type="EMBL" id="QHT26253.1"/>
    </source>
</evidence>
<proteinExistence type="predicted"/>
<dbReference type="AlphaFoldDB" id="A0A6C0ECY5"/>
<organism evidence="1">
    <name type="scientific">viral metagenome</name>
    <dbReference type="NCBI Taxonomy" id="1070528"/>
    <lineage>
        <taxon>unclassified sequences</taxon>
        <taxon>metagenomes</taxon>
        <taxon>organismal metagenomes</taxon>
    </lineage>
</organism>
<dbReference type="EMBL" id="MN739782">
    <property type="protein sequence ID" value="QHT26253.1"/>
    <property type="molecule type" value="Genomic_DNA"/>
</dbReference>
<sequence>MADRQSHSGLTAFHNALCEARCGNFSALVPELRSKLPEDFSRKYNTFFCGCLKLQSTITILQYNIRSVEIIDRLISTNIITPKEFVPVLPKLMIHGFDTDWPTIVHLCERIISDNEGRRELINYNCINEYENKDIVFIALNRTSFDYIRKEIEDDVSIVTGNPFKFELVNNNFGYSLLHVPDYIIDKYANKIKTLTRTNMICSLIGRHDYTIGSVHITKLFKMFLDIGLRFEDNLIFSPNLVMTIVGLTLYGVLQCLKDHNFSIDFRKYFGGLQLCIIMENIKKFSIPINIAKDLKDFLTSLLLNIYIIFNNSCKYAEKYNNIQKYLIEYQNIYGTLKFFIDEYNIVKRSLNTIVKLITRDEHNNVIINNVEFASKVLELENNFITTQSSNELFTEFVALCKSDNSLTRLLTPYLAV</sequence>
<reference evidence="1" key="1">
    <citation type="journal article" date="2020" name="Nature">
        <title>Giant virus diversity and host interactions through global metagenomics.</title>
        <authorList>
            <person name="Schulz F."/>
            <person name="Roux S."/>
            <person name="Paez-Espino D."/>
            <person name="Jungbluth S."/>
            <person name="Walsh D.A."/>
            <person name="Denef V.J."/>
            <person name="McMahon K.D."/>
            <person name="Konstantinidis K.T."/>
            <person name="Eloe-Fadrosh E.A."/>
            <person name="Kyrpides N.C."/>
            <person name="Woyke T."/>
        </authorList>
    </citation>
    <scope>NUCLEOTIDE SEQUENCE</scope>
    <source>
        <strain evidence="1">GVMAG-M-3300023179-27</strain>
    </source>
</reference>
<protein>
    <submittedName>
        <fullName evidence="1">Uncharacterized protein</fullName>
    </submittedName>
</protein>
<accession>A0A6C0ECY5</accession>